<sequence length="718" mass="82014">MPKYPKLFWMAAFYFMPVAVKAQANASEANLLLDAEQMQFPTYLQKLNIEPGLKDSLAYFARFGTDTLQTYFNAATGKTDAEKRMALTAARYCLQLVRASLEQERIVQYDIPSILHTYPRLAKAIFNHRDIRGYTANFGARRTQLMADIFRQYDEGKALQQLADVRRVGVSTGNIFPFLERTPDFRYMDTVLIYIAENEPMLMVDYLNRNSNPITEKIAGMNHPVLNQLVLLKGDRNAMEMAPLAAEMADGDLTREQILNLRTNDVPGYYQLLVNTVQENRTKRLNGGPAGMQPSLRDALHQKATAFFINPINKLHEAKDAVRFKSLQRLRTIDLYYLLVSDEDELYTSSFLGVYKRMMEALPEGHSDSLLYTVQFDQFRKFIRGCSHYNVLSDYLNNMPAASRQSLLKNFISNVDSSYETGIEDAMDVADAFVGLAPDPVYGELVADLLQENIRRCQTSGSYYGTRLYTILREVYQMARYPEQANAIFRKLGNYETLSVDSLREGDTSVNQLVVFYGDEDGKASFRSFMSLFKDKKLWEVVQQDQWTEIRSLAMQQPIRIFANQPKSSEDGSDERAQVALLSYLQEQKIRPGIIIHRGHSYHLPTTLEYLQPYMKLAILGSCGGYKNILTVAAKSPAAQIIATKQVGSMLINDPMIQEVNNLLGSHEDIHWPEFWAKMETQFSKSSFTHDLFAEYIPPYRNLSLFVIRLYNQDSGGF</sequence>
<name>A0A0E9N0C6_9BACT</name>
<dbReference type="STRING" id="1220578.FPE01S_01_18380"/>
<reference evidence="2 3" key="1">
    <citation type="submission" date="2015-04" db="EMBL/GenBank/DDBJ databases">
        <title>Whole genome shotgun sequence of Flavihumibacter petaseus NBRC 106054.</title>
        <authorList>
            <person name="Miyazawa S."/>
            <person name="Hosoyama A."/>
            <person name="Hashimoto M."/>
            <person name="Noguchi M."/>
            <person name="Tsuchikane K."/>
            <person name="Ohji S."/>
            <person name="Yamazoe A."/>
            <person name="Ichikawa N."/>
            <person name="Kimura A."/>
            <person name="Fujita N."/>
        </authorList>
    </citation>
    <scope>NUCLEOTIDE SEQUENCE [LARGE SCALE GENOMIC DNA]</scope>
    <source>
        <strain evidence="2 3">NBRC 106054</strain>
    </source>
</reference>
<organism evidence="2 3">
    <name type="scientific">Flavihumibacter petaseus NBRC 106054</name>
    <dbReference type="NCBI Taxonomy" id="1220578"/>
    <lineage>
        <taxon>Bacteria</taxon>
        <taxon>Pseudomonadati</taxon>
        <taxon>Bacteroidota</taxon>
        <taxon>Chitinophagia</taxon>
        <taxon>Chitinophagales</taxon>
        <taxon>Chitinophagaceae</taxon>
        <taxon>Flavihumibacter</taxon>
    </lineage>
</organism>
<proteinExistence type="predicted"/>
<feature type="signal peptide" evidence="1">
    <location>
        <begin position="1"/>
        <end position="22"/>
    </location>
</feature>
<keyword evidence="1" id="KW-0732">Signal</keyword>
<gene>
    <name evidence="2" type="ORF">FPE01S_01_18380</name>
</gene>
<accession>A0A0E9N0C6</accession>
<protein>
    <submittedName>
        <fullName evidence="2">Uncharacterized protein</fullName>
    </submittedName>
</protein>
<comment type="caution">
    <text evidence="2">The sequence shown here is derived from an EMBL/GenBank/DDBJ whole genome shotgun (WGS) entry which is preliminary data.</text>
</comment>
<evidence type="ECO:0000256" key="1">
    <source>
        <dbReference type="SAM" id="SignalP"/>
    </source>
</evidence>
<dbReference type="AlphaFoldDB" id="A0A0E9N0C6"/>
<dbReference type="Proteomes" id="UP000033121">
    <property type="component" value="Unassembled WGS sequence"/>
</dbReference>
<feature type="chain" id="PRO_5002429749" evidence="1">
    <location>
        <begin position="23"/>
        <end position="718"/>
    </location>
</feature>
<evidence type="ECO:0000313" key="2">
    <source>
        <dbReference type="EMBL" id="GAO42820.1"/>
    </source>
</evidence>
<dbReference type="OrthoDB" id="620210at2"/>
<dbReference type="RefSeq" id="WP_046368416.1">
    <property type="nucleotide sequence ID" value="NZ_BBWV01000001.1"/>
</dbReference>
<dbReference type="EMBL" id="BBWV01000001">
    <property type="protein sequence ID" value="GAO42820.1"/>
    <property type="molecule type" value="Genomic_DNA"/>
</dbReference>
<keyword evidence="3" id="KW-1185">Reference proteome</keyword>
<evidence type="ECO:0000313" key="3">
    <source>
        <dbReference type="Proteomes" id="UP000033121"/>
    </source>
</evidence>